<name>A0A804QHF7_MAIZE</name>
<evidence type="ECO:0000256" key="6">
    <source>
        <dbReference type="ARBA" id="ARBA00022723"/>
    </source>
</evidence>
<dbReference type="GO" id="GO:0061630">
    <property type="term" value="F:ubiquitin protein ligase activity"/>
    <property type="evidence" value="ECO:0007669"/>
    <property type="project" value="UniProtKB-EC"/>
</dbReference>
<gene>
    <name evidence="14" type="primary">LOC100193166</name>
</gene>
<evidence type="ECO:0000256" key="8">
    <source>
        <dbReference type="ARBA" id="ARBA00022786"/>
    </source>
</evidence>
<evidence type="ECO:0000256" key="2">
    <source>
        <dbReference type="ARBA" id="ARBA00004141"/>
    </source>
</evidence>
<reference evidence="14" key="2">
    <citation type="submission" date="2019-07" db="EMBL/GenBank/DDBJ databases">
        <authorList>
            <person name="Seetharam A."/>
            <person name="Woodhouse M."/>
            <person name="Cannon E."/>
        </authorList>
    </citation>
    <scope>NUCLEOTIDE SEQUENCE [LARGE SCALE GENOMIC DNA]</scope>
    <source>
        <strain evidence="14">cv. B73</strain>
    </source>
</reference>
<organism evidence="14 15">
    <name type="scientific">Zea mays</name>
    <name type="common">Maize</name>
    <dbReference type="NCBI Taxonomy" id="4577"/>
    <lineage>
        <taxon>Eukaryota</taxon>
        <taxon>Viridiplantae</taxon>
        <taxon>Streptophyta</taxon>
        <taxon>Embryophyta</taxon>
        <taxon>Tracheophyta</taxon>
        <taxon>Spermatophyta</taxon>
        <taxon>Magnoliopsida</taxon>
        <taxon>Liliopsida</taxon>
        <taxon>Poales</taxon>
        <taxon>Poaceae</taxon>
        <taxon>PACMAD clade</taxon>
        <taxon>Panicoideae</taxon>
        <taxon>Andropogonodae</taxon>
        <taxon>Andropogoneae</taxon>
        <taxon>Tripsacinae</taxon>
        <taxon>Zea</taxon>
    </lineage>
</organism>
<dbReference type="EC" id="2.3.2.27" evidence="3"/>
<dbReference type="GO" id="GO:0016567">
    <property type="term" value="P:protein ubiquitination"/>
    <property type="evidence" value="ECO:0007669"/>
    <property type="project" value="InterPro"/>
</dbReference>
<dbReference type="PANTHER" id="PTHR47568:SF2">
    <property type="entry name" value="E3 UBIQUITIN-PROTEIN LIGASE SP1-RELATED"/>
    <property type="match status" value="1"/>
</dbReference>
<sequence>MMIPWGGVGCCLSAAALYLLGRSSGSDAEVLRSVARAGSMKDLAAILDTASKVLPLVVAISGRVGSDTPLICQQSGMRGVIVEETAEQHFLKHNDAGSWIQDSAVMLSVSKEVPWYLDDGTGRVYVVGARSAAGLILTVASEVFEESGRTLVRGTLDYLQGLKMLGVKRTERVLPTGTSLTVVGEAIKDDVGTIRIQRPHKGPFYASSKSIDQLIVNLGKWAK</sequence>
<evidence type="ECO:0000256" key="10">
    <source>
        <dbReference type="ARBA" id="ARBA00022989"/>
    </source>
</evidence>
<dbReference type="Gramene" id="Zm00001eb329440_T009">
    <property type="protein sequence ID" value="Zm00001eb329440_P009"/>
    <property type="gene ID" value="Zm00001eb329440"/>
</dbReference>
<reference evidence="14" key="3">
    <citation type="submission" date="2021-05" db="UniProtKB">
        <authorList>
            <consortium name="EnsemblPlants"/>
        </authorList>
    </citation>
    <scope>IDENTIFICATION</scope>
    <source>
        <strain evidence="14">cv. B73</strain>
    </source>
</reference>
<evidence type="ECO:0000313" key="14">
    <source>
        <dbReference type="EnsemblPlants" id="Zm00001eb329440_P009"/>
    </source>
</evidence>
<proteinExistence type="predicted"/>
<accession>A0A3L6DXP1</accession>
<keyword evidence="9" id="KW-0862">Zinc</keyword>
<feature type="chain" id="PRO_5043242548" description="RING-type E3 ubiquitin transferase" evidence="12">
    <location>
        <begin position="29"/>
        <end position="223"/>
    </location>
</feature>
<accession>A0A804QHF7</accession>
<evidence type="ECO:0000256" key="9">
    <source>
        <dbReference type="ARBA" id="ARBA00022833"/>
    </source>
</evidence>
<dbReference type="InterPro" id="IPR044231">
    <property type="entry name" value="SP1/SPL1"/>
</dbReference>
<dbReference type="OrthoDB" id="66726at2759"/>
<evidence type="ECO:0000256" key="7">
    <source>
        <dbReference type="ARBA" id="ARBA00022771"/>
    </source>
</evidence>
<protein>
    <recommendedName>
        <fullName evidence="3">RING-type E3 ubiquitin transferase</fullName>
        <ecNumber evidence="3">2.3.2.27</ecNumber>
    </recommendedName>
</protein>
<evidence type="ECO:0000256" key="12">
    <source>
        <dbReference type="SAM" id="SignalP"/>
    </source>
</evidence>
<feature type="signal peptide" evidence="12">
    <location>
        <begin position="1"/>
        <end position="28"/>
    </location>
</feature>
<keyword evidence="6" id="KW-0479">Metal-binding</keyword>
<keyword evidence="15" id="KW-1185">Reference proteome</keyword>
<evidence type="ECO:0000259" key="13">
    <source>
        <dbReference type="Pfam" id="PF12483"/>
    </source>
</evidence>
<keyword evidence="5" id="KW-0812">Transmembrane</keyword>
<keyword evidence="12" id="KW-0732">Signal</keyword>
<dbReference type="EnsemblPlants" id="Zm00001eb329440_T009">
    <property type="protein sequence ID" value="Zm00001eb329440_P009"/>
    <property type="gene ID" value="Zm00001eb329440"/>
</dbReference>
<reference evidence="15" key="1">
    <citation type="submission" date="2015-12" db="EMBL/GenBank/DDBJ databases">
        <title>Update maize B73 reference genome by single molecule sequencing technologies.</title>
        <authorList>
            <consortium name="Maize Genome Sequencing Project"/>
            <person name="Ware D."/>
        </authorList>
    </citation>
    <scope>NUCLEOTIDE SEQUENCE [LARGE SCALE GENOMIC DNA]</scope>
    <source>
        <strain evidence="15">cv. B73</strain>
    </source>
</reference>
<evidence type="ECO:0000256" key="1">
    <source>
        <dbReference type="ARBA" id="ARBA00000900"/>
    </source>
</evidence>
<dbReference type="Pfam" id="PF12483">
    <property type="entry name" value="GIDE"/>
    <property type="match status" value="1"/>
</dbReference>
<comment type="subcellular location">
    <subcellularLocation>
        <location evidence="2">Membrane</location>
        <topology evidence="2">Multi-pass membrane protein</topology>
    </subcellularLocation>
</comment>
<dbReference type="GO" id="GO:0016020">
    <property type="term" value="C:membrane"/>
    <property type="evidence" value="ECO:0007669"/>
    <property type="project" value="UniProtKB-SubCell"/>
</dbReference>
<dbReference type="GO" id="GO:0008270">
    <property type="term" value="F:zinc ion binding"/>
    <property type="evidence" value="ECO:0007669"/>
    <property type="project" value="UniProtKB-KW"/>
</dbReference>
<dbReference type="InterPro" id="IPR022170">
    <property type="entry name" value="MUL1-like"/>
</dbReference>
<evidence type="ECO:0000256" key="3">
    <source>
        <dbReference type="ARBA" id="ARBA00012483"/>
    </source>
</evidence>
<keyword evidence="4" id="KW-0808">Transferase</keyword>
<evidence type="ECO:0000256" key="4">
    <source>
        <dbReference type="ARBA" id="ARBA00022679"/>
    </source>
</evidence>
<keyword evidence="11" id="KW-0472">Membrane</keyword>
<dbReference type="Gramene" id="Zm00001eb329440_T003">
    <property type="protein sequence ID" value="Zm00001eb329440_P003"/>
    <property type="gene ID" value="Zm00001eb329440"/>
</dbReference>
<dbReference type="Proteomes" id="UP000007305">
    <property type="component" value="Chromosome 7"/>
</dbReference>
<dbReference type="AlphaFoldDB" id="A0A804QHF7"/>
<dbReference type="PANTHER" id="PTHR47568">
    <property type="match status" value="1"/>
</dbReference>
<keyword evidence="8" id="KW-0833">Ubl conjugation pathway</keyword>
<comment type="catalytic activity">
    <reaction evidence="1">
        <text>S-ubiquitinyl-[E2 ubiquitin-conjugating enzyme]-L-cysteine + [acceptor protein]-L-lysine = [E2 ubiquitin-conjugating enzyme]-L-cysteine + N(6)-ubiquitinyl-[acceptor protein]-L-lysine.</text>
        <dbReference type="EC" id="2.3.2.27"/>
    </reaction>
</comment>
<keyword evidence="7" id="KW-0863">Zinc-finger</keyword>
<evidence type="ECO:0000313" key="15">
    <source>
        <dbReference type="Proteomes" id="UP000007305"/>
    </source>
</evidence>
<evidence type="ECO:0000256" key="5">
    <source>
        <dbReference type="ARBA" id="ARBA00022692"/>
    </source>
</evidence>
<keyword evidence="10" id="KW-1133">Transmembrane helix</keyword>
<evidence type="ECO:0000256" key="11">
    <source>
        <dbReference type="ARBA" id="ARBA00023136"/>
    </source>
</evidence>
<dbReference type="EnsemblPlants" id="Zm00001eb329440_T003">
    <property type="protein sequence ID" value="Zm00001eb329440_P003"/>
    <property type="gene ID" value="Zm00001eb329440"/>
</dbReference>
<feature type="domain" description="E3 Ubiquitin ligase MUL1-like" evidence="13">
    <location>
        <begin position="87"/>
        <end position="223"/>
    </location>
</feature>